<proteinExistence type="predicted"/>
<evidence type="ECO:0000313" key="2">
    <source>
        <dbReference type="Proteomes" id="UP000245884"/>
    </source>
</evidence>
<dbReference type="EMBL" id="KZ819664">
    <property type="protein sequence ID" value="PWN29024.1"/>
    <property type="molecule type" value="Genomic_DNA"/>
</dbReference>
<organism evidence="1 2">
    <name type="scientific">Jaminaea rosea</name>
    <dbReference type="NCBI Taxonomy" id="1569628"/>
    <lineage>
        <taxon>Eukaryota</taxon>
        <taxon>Fungi</taxon>
        <taxon>Dikarya</taxon>
        <taxon>Basidiomycota</taxon>
        <taxon>Ustilaginomycotina</taxon>
        <taxon>Exobasidiomycetes</taxon>
        <taxon>Microstromatales</taxon>
        <taxon>Microstromatales incertae sedis</taxon>
        <taxon>Jaminaea</taxon>
    </lineage>
</organism>
<keyword evidence="2" id="KW-1185">Reference proteome</keyword>
<dbReference type="GeneID" id="37025255"/>
<reference evidence="1 2" key="1">
    <citation type="journal article" date="2018" name="Mol. Biol. Evol.">
        <title>Broad Genomic Sampling Reveals a Smut Pathogenic Ancestry of the Fungal Clade Ustilaginomycotina.</title>
        <authorList>
            <person name="Kijpornyongpan T."/>
            <person name="Mondo S.J."/>
            <person name="Barry K."/>
            <person name="Sandor L."/>
            <person name="Lee J."/>
            <person name="Lipzen A."/>
            <person name="Pangilinan J."/>
            <person name="LaButti K."/>
            <person name="Hainaut M."/>
            <person name="Henrissat B."/>
            <person name="Grigoriev I.V."/>
            <person name="Spatafora J.W."/>
            <person name="Aime M.C."/>
        </authorList>
    </citation>
    <scope>NUCLEOTIDE SEQUENCE [LARGE SCALE GENOMIC DNA]</scope>
    <source>
        <strain evidence="1 2">MCA 5214</strain>
    </source>
</reference>
<accession>A0A316UVK1</accession>
<protein>
    <submittedName>
        <fullName evidence="1">Uncharacterized protein</fullName>
    </submittedName>
</protein>
<evidence type="ECO:0000313" key="1">
    <source>
        <dbReference type="EMBL" id="PWN29024.1"/>
    </source>
</evidence>
<dbReference type="AlphaFoldDB" id="A0A316UVK1"/>
<sequence length="73" mass="8410">MILLLMMTLARGLTCSLLMAGWKRDARRSRERRKKVRREAVWSREGGLAPEGSYSSLWSSMMKVIVIVQQETP</sequence>
<gene>
    <name evidence="1" type="ORF">BDZ90DRAFT_137109</name>
</gene>
<dbReference type="RefSeq" id="XP_025363636.1">
    <property type="nucleotide sequence ID" value="XM_025503432.1"/>
</dbReference>
<dbReference type="Proteomes" id="UP000245884">
    <property type="component" value="Unassembled WGS sequence"/>
</dbReference>
<name>A0A316UVK1_9BASI</name>